<proteinExistence type="predicted"/>
<keyword evidence="3" id="KW-1185">Reference proteome</keyword>
<dbReference type="AlphaFoldDB" id="A0ABD3HLT8"/>
<name>A0ABD3HLT8_9MARC</name>
<accession>A0ABD3HLT8</accession>
<evidence type="ECO:0000256" key="1">
    <source>
        <dbReference type="SAM" id="MobiDB-lite"/>
    </source>
</evidence>
<comment type="caution">
    <text evidence="2">The sequence shown here is derived from an EMBL/GenBank/DDBJ whole genome shotgun (WGS) entry which is preliminary data.</text>
</comment>
<dbReference type="Proteomes" id="UP001633002">
    <property type="component" value="Unassembled WGS sequence"/>
</dbReference>
<evidence type="ECO:0000313" key="2">
    <source>
        <dbReference type="EMBL" id="KAL3691537.1"/>
    </source>
</evidence>
<dbReference type="EMBL" id="JBJQOH010000003">
    <property type="protein sequence ID" value="KAL3691537.1"/>
    <property type="molecule type" value="Genomic_DNA"/>
</dbReference>
<gene>
    <name evidence="2" type="ORF">R1sor_005188</name>
</gene>
<feature type="compositionally biased region" description="Polar residues" evidence="1">
    <location>
        <begin position="432"/>
        <end position="452"/>
    </location>
</feature>
<feature type="compositionally biased region" description="Basic residues" evidence="1">
    <location>
        <begin position="420"/>
        <end position="431"/>
    </location>
</feature>
<feature type="region of interest" description="Disordered" evidence="1">
    <location>
        <begin position="376"/>
        <end position="398"/>
    </location>
</feature>
<sequence>MDWVTNRWMAWTQVVTEPHEDGLVKDLERLGKNVLKGSFHYEEEFTSFLRCLHSVVEAELNNSSVVSTNADLFKKFYQDVVPKMMSFQLSEQSWRWIHPSQLYERYSRKSYYNDEGILLCLALLADLSVLKLRSLPDEVKDENRVSNMVSVLRTLSEGLDQQNLFQRHHEERDLPPFIQYNPHLFTKAQTRVVEGDAETKGAQKTDRFWVCLKQQNRIATKQPYYITCKCRNCEPPESHRWITILLEYFGNNVVCSINGFRELVKVIETVRQPEKVQIEVLEVSLHFISMSVRFLKEEISCHFLGPCIDTLKYISQLGGHVPQTNSVGLTLLILKHLKAIFSCLLSPRIAERIIEEGEKKMQEQVLASLLSSLQTSNAQGNDGSNPPKSSEESKPPSYEKPLFRFSAMRISEPGVDSSVKKKWVPTHKRSHSSLSQPRKVQVCSASPTGDAC</sequence>
<evidence type="ECO:0000313" key="3">
    <source>
        <dbReference type="Proteomes" id="UP001633002"/>
    </source>
</evidence>
<organism evidence="2 3">
    <name type="scientific">Riccia sorocarpa</name>
    <dbReference type="NCBI Taxonomy" id="122646"/>
    <lineage>
        <taxon>Eukaryota</taxon>
        <taxon>Viridiplantae</taxon>
        <taxon>Streptophyta</taxon>
        <taxon>Embryophyta</taxon>
        <taxon>Marchantiophyta</taxon>
        <taxon>Marchantiopsida</taxon>
        <taxon>Marchantiidae</taxon>
        <taxon>Marchantiales</taxon>
        <taxon>Ricciaceae</taxon>
        <taxon>Riccia</taxon>
    </lineage>
</organism>
<feature type="region of interest" description="Disordered" evidence="1">
    <location>
        <begin position="413"/>
        <end position="452"/>
    </location>
</feature>
<protein>
    <submittedName>
        <fullName evidence="2">Uncharacterized protein</fullName>
    </submittedName>
</protein>
<reference evidence="2 3" key="1">
    <citation type="submission" date="2024-09" db="EMBL/GenBank/DDBJ databases">
        <title>Chromosome-scale assembly of Riccia sorocarpa.</title>
        <authorList>
            <person name="Paukszto L."/>
        </authorList>
    </citation>
    <scope>NUCLEOTIDE SEQUENCE [LARGE SCALE GENOMIC DNA]</scope>
    <source>
        <strain evidence="2">LP-2024</strain>
        <tissue evidence="2">Aerial parts of the thallus</tissue>
    </source>
</reference>